<gene>
    <name evidence="1" type="ORF">T01_11534</name>
</gene>
<reference evidence="1 2" key="1">
    <citation type="submission" date="2015-01" db="EMBL/GenBank/DDBJ databases">
        <title>Evolution of Trichinella species and genotypes.</title>
        <authorList>
            <person name="Korhonen P.K."/>
            <person name="Edoardo P."/>
            <person name="Giuseppe L.R."/>
            <person name="Gasser R.B."/>
        </authorList>
    </citation>
    <scope>NUCLEOTIDE SEQUENCE [LARGE SCALE GENOMIC DNA]</scope>
    <source>
        <strain evidence="1">ISS3</strain>
    </source>
</reference>
<evidence type="ECO:0000313" key="1">
    <source>
        <dbReference type="EMBL" id="KRY33598.1"/>
    </source>
</evidence>
<name>A0A0V1B9D6_TRISP</name>
<comment type="caution">
    <text evidence="1">The sequence shown here is derived from an EMBL/GenBank/DDBJ whole genome shotgun (WGS) entry which is preliminary data.</text>
</comment>
<keyword evidence="2" id="KW-1185">Reference proteome</keyword>
<accession>A0A0V1B9D6</accession>
<dbReference type="InParanoid" id="A0A0V1B9D6"/>
<dbReference type="EMBL" id="JYDH01000079">
    <property type="protein sequence ID" value="KRY33598.1"/>
    <property type="molecule type" value="Genomic_DNA"/>
</dbReference>
<evidence type="ECO:0000313" key="2">
    <source>
        <dbReference type="Proteomes" id="UP000054776"/>
    </source>
</evidence>
<sequence length="95" mass="11445">MKLSTFPDAIIFFLHVKYCCSDDYFLHSSNLLPTCLTAYQAYHEHCLLCCFRTPCFNTSNCKFHLFFNIWHYLLLNESSSFHYTAYYCYFTFDDH</sequence>
<dbReference type="Proteomes" id="UP000054776">
    <property type="component" value="Unassembled WGS sequence"/>
</dbReference>
<organism evidence="1 2">
    <name type="scientific">Trichinella spiralis</name>
    <name type="common">Trichina worm</name>
    <dbReference type="NCBI Taxonomy" id="6334"/>
    <lineage>
        <taxon>Eukaryota</taxon>
        <taxon>Metazoa</taxon>
        <taxon>Ecdysozoa</taxon>
        <taxon>Nematoda</taxon>
        <taxon>Enoplea</taxon>
        <taxon>Dorylaimia</taxon>
        <taxon>Trichinellida</taxon>
        <taxon>Trichinellidae</taxon>
        <taxon>Trichinella</taxon>
    </lineage>
</organism>
<protein>
    <submittedName>
        <fullName evidence="1">Uncharacterized protein</fullName>
    </submittedName>
</protein>
<dbReference type="AlphaFoldDB" id="A0A0V1B9D6"/>
<proteinExistence type="predicted"/>